<dbReference type="Pfam" id="PF00224">
    <property type="entry name" value="PK"/>
    <property type="match status" value="1"/>
</dbReference>
<evidence type="ECO:0000256" key="10">
    <source>
        <dbReference type="ARBA" id="ARBA00023152"/>
    </source>
</evidence>
<evidence type="ECO:0000256" key="5">
    <source>
        <dbReference type="ARBA" id="ARBA00022723"/>
    </source>
</evidence>
<dbReference type="GO" id="GO:0030955">
    <property type="term" value="F:potassium ion binding"/>
    <property type="evidence" value="ECO:0007669"/>
    <property type="project" value="UniProtKB-UniRule"/>
</dbReference>
<dbReference type="InterPro" id="IPR036918">
    <property type="entry name" value="Pyrv_Knase_C_sf"/>
</dbReference>
<evidence type="ECO:0000313" key="16">
    <source>
        <dbReference type="EMBL" id="BBL45555.1"/>
    </source>
</evidence>
<dbReference type="GO" id="GO:0005524">
    <property type="term" value="F:ATP binding"/>
    <property type="evidence" value="ECO:0007669"/>
    <property type="project" value="UniProtKB-KW"/>
</dbReference>
<evidence type="ECO:0000256" key="1">
    <source>
        <dbReference type="ARBA" id="ARBA00004997"/>
    </source>
</evidence>
<name>A0A915SF88_9ARCH</name>
<accession>A0A915SF88</accession>
<dbReference type="Gene3D" id="3.40.1380.20">
    <property type="entry name" value="Pyruvate kinase, C-terminal domain"/>
    <property type="match status" value="1"/>
</dbReference>
<dbReference type="RefSeq" id="WP_258392873.1">
    <property type="nucleotide sequence ID" value="NZ_AP019769.1"/>
</dbReference>
<dbReference type="InterPro" id="IPR011037">
    <property type="entry name" value="Pyrv_Knase-like_insert_dom_sf"/>
</dbReference>
<dbReference type="Gene3D" id="2.40.33.10">
    <property type="entry name" value="PK beta-barrel domain-like"/>
    <property type="match status" value="1"/>
</dbReference>
<dbReference type="SUPFAM" id="SSF52935">
    <property type="entry name" value="PK C-terminal domain-like"/>
    <property type="match status" value="1"/>
</dbReference>
<keyword evidence="9 13" id="KW-0460">Magnesium</keyword>
<comment type="pathway">
    <text evidence="1 13">Carbohydrate degradation; glycolysis; pyruvate from D-glyceraldehyde 3-phosphate: step 5/5.</text>
</comment>
<dbReference type="AlphaFoldDB" id="A0A915SF88"/>
<evidence type="ECO:0000256" key="13">
    <source>
        <dbReference type="RuleBase" id="RU000504"/>
    </source>
</evidence>
<evidence type="ECO:0000256" key="11">
    <source>
        <dbReference type="ARBA" id="ARBA00023317"/>
    </source>
</evidence>
<dbReference type="InterPro" id="IPR015793">
    <property type="entry name" value="Pyrv_Knase_brl"/>
</dbReference>
<reference evidence="17" key="1">
    <citation type="journal article" date="2022" name="Int. J. Syst. Evol. Microbiol.">
        <title>Nanobdella aerobiophila gen. nov., sp. nov., a thermoacidophilic, obligate ectosymbiotic archaeon, and proposal of Nanobdellaceae fam. nov., Nanobdellales ord. nov. and Nanobdellia class. nov.</title>
        <authorList>
            <person name="Kato S."/>
            <person name="Ogasawara A."/>
            <person name="Itoh T."/>
            <person name="Sakai H.D."/>
            <person name="Shimizu M."/>
            <person name="Yuki M."/>
            <person name="Kaneko M."/>
            <person name="Takashina T."/>
            <person name="Ohkuma M."/>
        </authorList>
    </citation>
    <scope>NUCLEOTIDE SEQUENCE [LARGE SCALE GENOMIC DNA]</scope>
    <source>
        <strain evidence="17">MJ1</strain>
    </source>
</reference>
<dbReference type="PANTHER" id="PTHR11817">
    <property type="entry name" value="PYRUVATE KINASE"/>
    <property type="match status" value="1"/>
</dbReference>
<comment type="catalytic activity">
    <reaction evidence="13">
        <text>pyruvate + ATP = phosphoenolpyruvate + ADP + H(+)</text>
        <dbReference type="Rhea" id="RHEA:18157"/>
        <dbReference type="ChEBI" id="CHEBI:15361"/>
        <dbReference type="ChEBI" id="CHEBI:15378"/>
        <dbReference type="ChEBI" id="CHEBI:30616"/>
        <dbReference type="ChEBI" id="CHEBI:58702"/>
        <dbReference type="ChEBI" id="CHEBI:456216"/>
        <dbReference type="EC" id="2.7.1.40"/>
    </reaction>
</comment>
<evidence type="ECO:0000256" key="4">
    <source>
        <dbReference type="ARBA" id="ARBA00022679"/>
    </source>
</evidence>
<dbReference type="SUPFAM" id="SSF51621">
    <property type="entry name" value="Phosphoenolpyruvate/pyruvate domain"/>
    <property type="match status" value="1"/>
</dbReference>
<dbReference type="EC" id="2.7.1.40" evidence="3 12"/>
<dbReference type="KEGG" id="naer:MJ1_0392"/>
<dbReference type="GO" id="GO:0016301">
    <property type="term" value="F:kinase activity"/>
    <property type="evidence" value="ECO:0007669"/>
    <property type="project" value="UniProtKB-KW"/>
</dbReference>
<keyword evidence="17" id="KW-1185">Reference proteome</keyword>
<evidence type="ECO:0000259" key="15">
    <source>
        <dbReference type="Pfam" id="PF02887"/>
    </source>
</evidence>
<dbReference type="PRINTS" id="PR01050">
    <property type="entry name" value="PYRUVTKNASE"/>
</dbReference>
<keyword evidence="4 13" id="KW-0808">Transferase</keyword>
<dbReference type="GeneID" id="74568339"/>
<feature type="domain" description="Pyruvate kinase barrel" evidence="14">
    <location>
        <begin position="1"/>
        <end position="303"/>
    </location>
</feature>
<dbReference type="SUPFAM" id="SSF50800">
    <property type="entry name" value="PK beta-barrel domain-like"/>
    <property type="match status" value="1"/>
</dbReference>
<dbReference type="Proteomes" id="UP001055553">
    <property type="component" value="Chromosome"/>
</dbReference>
<organism evidence="16 17">
    <name type="scientific">Nanobdella aerobiophila</name>
    <dbReference type="NCBI Taxonomy" id="2586965"/>
    <lineage>
        <taxon>Archaea</taxon>
        <taxon>Nanobdellota</taxon>
        <taxon>Nanobdellia</taxon>
        <taxon>Nanobdellales</taxon>
        <taxon>Nanobdellaceae</taxon>
        <taxon>Nanobdella</taxon>
    </lineage>
</organism>
<evidence type="ECO:0000256" key="6">
    <source>
        <dbReference type="ARBA" id="ARBA00022741"/>
    </source>
</evidence>
<keyword evidence="8" id="KW-0067">ATP-binding</keyword>
<dbReference type="Pfam" id="PF02887">
    <property type="entry name" value="PK_C"/>
    <property type="match status" value="1"/>
</dbReference>
<evidence type="ECO:0000256" key="7">
    <source>
        <dbReference type="ARBA" id="ARBA00022777"/>
    </source>
</evidence>
<dbReference type="NCBIfam" id="TIGR01064">
    <property type="entry name" value="pyruv_kin"/>
    <property type="match status" value="1"/>
</dbReference>
<evidence type="ECO:0000256" key="8">
    <source>
        <dbReference type="ARBA" id="ARBA00022840"/>
    </source>
</evidence>
<dbReference type="EMBL" id="AP019769">
    <property type="protein sequence ID" value="BBL45555.1"/>
    <property type="molecule type" value="Genomic_DNA"/>
</dbReference>
<keyword evidence="7 13" id="KW-0418">Kinase</keyword>
<keyword evidence="10 13" id="KW-0324">Glycolysis</keyword>
<evidence type="ECO:0000256" key="2">
    <source>
        <dbReference type="ARBA" id="ARBA00008663"/>
    </source>
</evidence>
<evidence type="ECO:0000313" key="17">
    <source>
        <dbReference type="Proteomes" id="UP001055553"/>
    </source>
</evidence>
<keyword evidence="6" id="KW-0547">Nucleotide-binding</keyword>
<dbReference type="InterPro" id="IPR001697">
    <property type="entry name" value="Pyr_Knase"/>
</dbReference>
<evidence type="ECO:0000259" key="14">
    <source>
        <dbReference type="Pfam" id="PF00224"/>
    </source>
</evidence>
<evidence type="ECO:0000256" key="12">
    <source>
        <dbReference type="NCBIfam" id="TIGR01064"/>
    </source>
</evidence>
<dbReference type="InterPro" id="IPR015795">
    <property type="entry name" value="Pyrv_Knase_C"/>
</dbReference>
<keyword evidence="5" id="KW-0479">Metal-binding</keyword>
<feature type="domain" description="Pyruvate kinase C-terminal" evidence="15">
    <location>
        <begin position="329"/>
        <end position="439"/>
    </location>
</feature>
<dbReference type="InterPro" id="IPR040442">
    <property type="entry name" value="Pyrv_kinase-like_dom_sf"/>
</dbReference>
<dbReference type="GO" id="GO:0004743">
    <property type="term" value="F:pyruvate kinase activity"/>
    <property type="evidence" value="ECO:0007669"/>
    <property type="project" value="UniProtKB-UniRule"/>
</dbReference>
<dbReference type="InterPro" id="IPR015813">
    <property type="entry name" value="Pyrv/PenolPyrv_kinase-like_dom"/>
</dbReference>
<comment type="similarity">
    <text evidence="2 13">Belongs to the pyruvate kinase family.</text>
</comment>
<sequence>MKNTKIIATIGPSTIDKIKDIDKYVDIYRINFSHGDKKSHKEYFDKIRENSEKPILVDLPGPKIRIGNIKDKIILKKGDKIIFSQNDGVPVEEEIFYNIVKPGTDIYLSDGDIKVHIDKVEDHKVEGTILDGGILTSKKGINIPDINLPSGITKKDIELLKDGLKLGADYFGLSFILNKDDILKVKDIVKDRAWIISKIETQKAMNDLEEIIKVSDGVMVARGDLGVDIGFTNLIFAQKRIIELSRTYGKPVILATHVLESMVNNSVPTRAEIIDASNSVLEGVDAIMLSDETAIGNNPIDAIEMLNDIIVNVEKNIKSIRPPINDYNDSIALATIDAAEISKSKLIIVYSRTGSSIIRISRLRPSINIIGLTPNKNLLKKLNILYGVYPILEDRNLSSISEIVDYCRKLSKEYIDRGNIIIVGGDPKSKLGKTDFLKIEEID</sequence>
<dbReference type="Gene3D" id="3.20.20.60">
    <property type="entry name" value="Phosphoenolpyruvate-binding domains"/>
    <property type="match status" value="1"/>
</dbReference>
<proteinExistence type="inferred from homology"/>
<evidence type="ECO:0000256" key="3">
    <source>
        <dbReference type="ARBA" id="ARBA00012142"/>
    </source>
</evidence>
<gene>
    <name evidence="16" type="ORF">MJ1_0392</name>
</gene>
<dbReference type="GO" id="GO:0000287">
    <property type="term" value="F:magnesium ion binding"/>
    <property type="evidence" value="ECO:0007669"/>
    <property type="project" value="UniProtKB-UniRule"/>
</dbReference>
<protein>
    <recommendedName>
        <fullName evidence="3 12">Pyruvate kinase</fullName>
        <ecNumber evidence="3 12">2.7.1.40</ecNumber>
    </recommendedName>
</protein>
<dbReference type="InterPro" id="IPR015806">
    <property type="entry name" value="Pyrv_Knase_insert_dom_sf"/>
</dbReference>
<keyword evidence="11 16" id="KW-0670">Pyruvate</keyword>
<evidence type="ECO:0000256" key="9">
    <source>
        <dbReference type="ARBA" id="ARBA00022842"/>
    </source>
</evidence>